<dbReference type="Gene3D" id="3.30.1380.20">
    <property type="entry name" value="Trafficking protein particle complex subunit 3"/>
    <property type="match status" value="1"/>
</dbReference>
<dbReference type="InterPro" id="IPR024096">
    <property type="entry name" value="NO_sig/Golgi_transp_ligand-bd"/>
</dbReference>
<dbReference type="RefSeq" id="WP_338345699.1">
    <property type="nucleotide sequence ID" value="NZ_CAUZLR010000001.1"/>
</dbReference>
<accession>A0ABM9ML07</accession>
<protein>
    <submittedName>
        <fullName evidence="2">Contains 4VR domain</fullName>
    </submittedName>
</protein>
<dbReference type="EMBL" id="CAUZLR010000001">
    <property type="protein sequence ID" value="CAK1223108.1"/>
    <property type="molecule type" value="Genomic_DNA"/>
</dbReference>
<feature type="region of interest" description="Disordered" evidence="1">
    <location>
        <begin position="229"/>
        <end position="252"/>
    </location>
</feature>
<reference evidence="2 3" key="1">
    <citation type="submission" date="2023-10" db="EMBL/GenBank/DDBJ databases">
        <authorList>
            <person name="Botero Cardona J."/>
        </authorList>
    </citation>
    <scope>NUCLEOTIDE SEQUENCE [LARGE SCALE GENOMIC DNA]</scope>
    <source>
        <strain evidence="2 3">R-54839</strain>
    </source>
</reference>
<gene>
    <name evidence="2" type="ORF">R54839_PPFHFPJH_00039</name>
</gene>
<dbReference type="Pfam" id="PF10702">
    <property type="entry name" value="DUF2507"/>
    <property type="match status" value="1"/>
</dbReference>
<proteinExistence type="predicted"/>
<sequence length="275" mass="30893">MTNDHANQTIGSNRSENAFASLLLRDGLLQNLLTDDYATITYWAGKELARQFPLESITEVSKFFETAAFGQVEIIYQSESDQQWVLSGPVVADRLKLNRQADFSLETGFLAQQVELQNEAVSEGYFQVITRKNAVTITIMVDNEHKIHSLTAAEQVSLRDAYFDTMADKNEKSQDVVEQAAEAPQTTTFVDKKINNPDIAETNETTVIEDSEVDEPVADNHSYIEEVETPSLDEDHQALESEEEELSVEQSITNSLLAFDPKLRKNRDSTSSIDF</sequence>
<evidence type="ECO:0000313" key="3">
    <source>
        <dbReference type="Proteomes" id="UP001314261"/>
    </source>
</evidence>
<comment type="caution">
    <text evidence="2">The sequence shown here is derived from an EMBL/GenBank/DDBJ whole genome shotgun (WGS) entry which is preliminary data.</text>
</comment>
<dbReference type="Proteomes" id="UP001314261">
    <property type="component" value="Unassembled WGS sequence"/>
</dbReference>
<organism evidence="2 3">
    <name type="scientific">Fructobacillus fructosus</name>
    <dbReference type="NCBI Taxonomy" id="1631"/>
    <lineage>
        <taxon>Bacteria</taxon>
        <taxon>Bacillati</taxon>
        <taxon>Bacillota</taxon>
        <taxon>Bacilli</taxon>
        <taxon>Lactobacillales</taxon>
        <taxon>Lactobacillaceae</taxon>
        <taxon>Fructobacillus</taxon>
    </lineage>
</organism>
<dbReference type="SUPFAM" id="SSF111126">
    <property type="entry name" value="Ligand-binding domain in the NO signalling and Golgi transport"/>
    <property type="match status" value="1"/>
</dbReference>
<dbReference type="InterPro" id="IPR019642">
    <property type="entry name" value="DUF2507"/>
</dbReference>
<evidence type="ECO:0000256" key="1">
    <source>
        <dbReference type="SAM" id="MobiDB-lite"/>
    </source>
</evidence>
<keyword evidence="3" id="KW-1185">Reference proteome</keyword>
<name>A0ABM9ML07_9LACO</name>
<evidence type="ECO:0000313" key="2">
    <source>
        <dbReference type="EMBL" id="CAK1223108.1"/>
    </source>
</evidence>